<dbReference type="Proteomes" id="UP000033695">
    <property type="component" value="Unassembled WGS sequence"/>
</dbReference>
<dbReference type="InterPro" id="IPR050312">
    <property type="entry name" value="IolE/XylAMocC-like"/>
</dbReference>
<dbReference type="STRING" id="1218508.JG29_08010"/>
<keyword evidence="2" id="KW-0540">Nuclease</keyword>
<dbReference type="PANTHER" id="PTHR12110:SF41">
    <property type="entry name" value="INOSOSE DEHYDRATASE"/>
    <property type="match status" value="1"/>
</dbReference>
<dbReference type="InterPro" id="IPR013022">
    <property type="entry name" value="Xyl_isomerase-like_TIM-brl"/>
</dbReference>
<feature type="domain" description="Xylose isomerase-like TIM barrel" evidence="1">
    <location>
        <begin position="29"/>
        <end position="309"/>
    </location>
</feature>
<evidence type="ECO:0000259" key="1">
    <source>
        <dbReference type="Pfam" id="PF01261"/>
    </source>
</evidence>
<name>A0A0F4KQQ5_9LACO</name>
<accession>A0A0F4KQQ5</accession>
<dbReference type="PATRIC" id="fig|1218508.4.peg.820"/>
<reference evidence="2 3" key="1">
    <citation type="submission" date="2014-12" db="EMBL/GenBank/DDBJ databases">
        <title>Comparative genomics of the lactic acid bacteria isolated from the honey bee gut.</title>
        <authorList>
            <person name="Ellegaard K.M."/>
            <person name="Tamarit D."/>
            <person name="Javelind E."/>
            <person name="Olofsson T."/>
            <person name="Andersson S.G."/>
            <person name="Vasquez A."/>
        </authorList>
    </citation>
    <scope>NUCLEOTIDE SEQUENCE [LARGE SCALE GENOMIC DNA]</scope>
    <source>
        <strain evidence="2 3">Hon2</strain>
    </source>
</reference>
<proteinExistence type="predicted"/>
<protein>
    <submittedName>
        <fullName evidence="2">AP endonuclease, family 2</fullName>
    </submittedName>
</protein>
<comment type="caution">
    <text evidence="2">The sequence shown here is derived from an EMBL/GenBank/DDBJ whole genome shotgun (WGS) entry which is preliminary data.</text>
</comment>
<gene>
    <name evidence="2" type="ORF">JG29_08010</name>
</gene>
<keyword evidence="3" id="KW-1185">Reference proteome</keyword>
<dbReference type="InterPro" id="IPR036237">
    <property type="entry name" value="Xyl_isomerase-like_sf"/>
</dbReference>
<dbReference type="Pfam" id="PF01261">
    <property type="entry name" value="AP_endonuc_2"/>
    <property type="match status" value="1"/>
</dbReference>
<dbReference type="HOGENOM" id="CLU_059523_0_1_9"/>
<dbReference type="EMBL" id="JXBZ01000007">
    <property type="protein sequence ID" value="KJY48977.1"/>
    <property type="molecule type" value="Genomic_DNA"/>
</dbReference>
<dbReference type="AlphaFoldDB" id="A0A0F4KQQ5"/>
<keyword evidence="2" id="KW-0378">Hydrolase</keyword>
<dbReference type="SUPFAM" id="SSF51658">
    <property type="entry name" value="Xylose isomerase-like"/>
    <property type="match status" value="1"/>
</dbReference>
<organism evidence="2 3">
    <name type="scientific">Bombilactobacillus mellis</name>
    <dbReference type="NCBI Taxonomy" id="1218508"/>
    <lineage>
        <taxon>Bacteria</taxon>
        <taxon>Bacillati</taxon>
        <taxon>Bacillota</taxon>
        <taxon>Bacilli</taxon>
        <taxon>Lactobacillales</taxon>
        <taxon>Lactobacillaceae</taxon>
        <taxon>Bombilactobacillus</taxon>
    </lineage>
</organism>
<evidence type="ECO:0000313" key="3">
    <source>
        <dbReference type="Proteomes" id="UP000033695"/>
    </source>
</evidence>
<dbReference type="GO" id="GO:0004519">
    <property type="term" value="F:endonuclease activity"/>
    <property type="evidence" value="ECO:0007669"/>
    <property type="project" value="UniProtKB-KW"/>
</dbReference>
<sequence>MTIYISGAPCCWGVDDANNPYLPDWKQVVQEAHQAGFTGMELGPYTYMPTNLSDLLPVLKQNNITIMTGTIFEDLISEEHFPDIIEETENICQLVSQLPQKEKQPHQHYPTPYLTIMDFSDNDPAHLARDYNAGHPDRAERLDAAKWNLLMDHIKQICAIAAKYHVRPVVHPHAGGFIEFEDEIAKLVQDIPYEVAGLCLDTGHLYYSKMDPETMLRKYWDRVDYIHFKDIDQQKYEEVMQEKIKFFDACADQVMCPIGKGIIDYERLHVLLADELKYEGFITIEQERDPRNSDSSLQDVKQSVDYLKAVGFKQ</sequence>
<dbReference type="Gene3D" id="3.20.20.150">
    <property type="entry name" value="Divalent-metal-dependent TIM barrel enzymes"/>
    <property type="match status" value="1"/>
</dbReference>
<dbReference type="OrthoDB" id="9798407at2"/>
<keyword evidence="2" id="KW-0255">Endonuclease</keyword>
<dbReference type="PANTHER" id="PTHR12110">
    <property type="entry name" value="HYDROXYPYRUVATE ISOMERASE"/>
    <property type="match status" value="1"/>
</dbReference>
<dbReference type="RefSeq" id="WP_045922644.1">
    <property type="nucleotide sequence ID" value="NZ_JAAEDY010000006.1"/>
</dbReference>
<evidence type="ECO:0000313" key="2">
    <source>
        <dbReference type="EMBL" id="KJY48977.1"/>
    </source>
</evidence>